<dbReference type="Proteomes" id="UP001211005">
    <property type="component" value="Chromosome"/>
</dbReference>
<proteinExistence type="predicted"/>
<reference evidence="1 2" key="1">
    <citation type="submission" date="2022-12" db="EMBL/GenBank/DDBJ databases">
        <title>Hymenobacter canadensis sp. nov. isolated from lake water of the Cambridge Bay, Canada.</title>
        <authorList>
            <person name="Kim W.H."/>
            <person name="Lee Y.M."/>
        </authorList>
    </citation>
    <scope>NUCLEOTIDE SEQUENCE [LARGE SCALE GENOMIC DNA]</scope>
    <source>
        <strain evidence="1 2">PAMC 29467</strain>
    </source>
</reference>
<sequence>MMHELINTLLQKLKPMKWPKKLPIERWEEEDSYTYYLGSTADGKLFWAYSIFVYSAGYIIKNDWKEHRHEYALLHLFDKQGRYLSTSHWNAGTSNQGNDVLVEAKLAQWIAELQPVRYHDIKVELFSTVIDGYLFGLIPDEELEIINLKPGSAISFEAPWDGEYYT</sequence>
<organism evidence="1 2">
    <name type="scientific">Hymenobacter canadensis</name>
    <dbReference type="NCBI Taxonomy" id="2999067"/>
    <lineage>
        <taxon>Bacteria</taxon>
        <taxon>Pseudomonadati</taxon>
        <taxon>Bacteroidota</taxon>
        <taxon>Cytophagia</taxon>
        <taxon>Cytophagales</taxon>
        <taxon>Hymenobacteraceae</taxon>
        <taxon>Hymenobacter</taxon>
    </lineage>
</organism>
<evidence type="ECO:0000313" key="1">
    <source>
        <dbReference type="EMBL" id="WBA40291.1"/>
    </source>
</evidence>
<gene>
    <name evidence="1" type="ORF">O3303_10660</name>
</gene>
<dbReference type="EMBL" id="CP114767">
    <property type="protein sequence ID" value="WBA40291.1"/>
    <property type="molecule type" value="Genomic_DNA"/>
</dbReference>
<name>A0ABY7LLF7_9BACT</name>
<protein>
    <submittedName>
        <fullName evidence="1">Uncharacterized protein</fullName>
    </submittedName>
</protein>
<accession>A0ABY7LLF7</accession>
<keyword evidence="2" id="KW-1185">Reference proteome</keyword>
<dbReference type="RefSeq" id="WP_269558401.1">
    <property type="nucleotide sequence ID" value="NZ_CP114767.1"/>
</dbReference>
<evidence type="ECO:0000313" key="2">
    <source>
        <dbReference type="Proteomes" id="UP001211005"/>
    </source>
</evidence>